<accession>A0ACC0CAT1</accession>
<protein>
    <submittedName>
        <fullName evidence="1">Uncharacterized protein</fullName>
    </submittedName>
</protein>
<proteinExistence type="predicted"/>
<comment type="caution">
    <text evidence="1">The sequence shown here is derived from an EMBL/GenBank/DDBJ whole genome shotgun (WGS) entry which is preliminary data.</text>
</comment>
<dbReference type="Proteomes" id="UP001060085">
    <property type="component" value="Linkage Group LG01"/>
</dbReference>
<keyword evidence="2" id="KW-1185">Reference proteome</keyword>
<evidence type="ECO:0000313" key="2">
    <source>
        <dbReference type="Proteomes" id="UP001060085"/>
    </source>
</evidence>
<evidence type="ECO:0000313" key="1">
    <source>
        <dbReference type="EMBL" id="KAI5681957.1"/>
    </source>
</evidence>
<name>A0ACC0CAT1_CATRO</name>
<sequence>MENREETNIVLFVDVEDLNYGIFNSSTCIDVDSMIPKSVEKEFTGKEWGTIAAFPRMNTTTNIKNGPLKIGLPWDQPQFRALPNSPLDSRTPPQSMMRCLRRPIGPHPPRSTPLFKWIHSPEFESPTPSKESLVWGTSHVQCNPLMLPNTSRNQNRHLGRNEIWY</sequence>
<dbReference type="EMBL" id="CM044701">
    <property type="protein sequence ID" value="KAI5681957.1"/>
    <property type="molecule type" value="Genomic_DNA"/>
</dbReference>
<organism evidence="1 2">
    <name type="scientific">Catharanthus roseus</name>
    <name type="common">Madagascar periwinkle</name>
    <name type="synonym">Vinca rosea</name>
    <dbReference type="NCBI Taxonomy" id="4058"/>
    <lineage>
        <taxon>Eukaryota</taxon>
        <taxon>Viridiplantae</taxon>
        <taxon>Streptophyta</taxon>
        <taxon>Embryophyta</taxon>
        <taxon>Tracheophyta</taxon>
        <taxon>Spermatophyta</taxon>
        <taxon>Magnoliopsida</taxon>
        <taxon>eudicotyledons</taxon>
        <taxon>Gunneridae</taxon>
        <taxon>Pentapetalae</taxon>
        <taxon>asterids</taxon>
        <taxon>lamiids</taxon>
        <taxon>Gentianales</taxon>
        <taxon>Apocynaceae</taxon>
        <taxon>Rauvolfioideae</taxon>
        <taxon>Vinceae</taxon>
        <taxon>Catharanthinae</taxon>
        <taxon>Catharanthus</taxon>
    </lineage>
</organism>
<reference evidence="2" key="1">
    <citation type="journal article" date="2023" name="Nat. Plants">
        <title>Single-cell RNA sequencing provides a high-resolution roadmap for understanding the multicellular compartmentation of specialized metabolism.</title>
        <authorList>
            <person name="Sun S."/>
            <person name="Shen X."/>
            <person name="Li Y."/>
            <person name="Li Y."/>
            <person name="Wang S."/>
            <person name="Li R."/>
            <person name="Zhang H."/>
            <person name="Shen G."/>
            <person name="Guo B."/>
            <person name="Wei J."/>
            <person name="Xu J."/>
            <person name="St-Pierre B."/>
            <person name="Chen S."/>
            <person name="Sun C."/>
        </authorList>
    </citation>
    <scope>NUCLEOTIDE SEQUENCE [LARGE SCALE GENOMIC DNA]</scope>
</reference>
<gene>
    <name evidence="1" type="ORF">M9H77_03185</name>
</gene>